<keyword evidence="2" id="KW-1185">Reference proteome</keyword>
<evidence type="ECO:0000313" key="1">
    <source>
        <dbReference type="EMBL" id="OQR90257.1"/>
    </source>
</evidence>
<gene>
    <name evidence="1" type="ORF">ACHHYP_05671</name>
</gene>
<accession>A0A1V9YX71</accession>
<evidence type="ECO:0000313" key="2">
    <source>
        <dbReference type="Proteomes" id="UP000243579"/>
    </source>
</evidence>
<comment type="caution">
    <text evidence="1">The sequence shown here is derived from an EMBL/GenBank/DDBJ whole genome shotgun (WGS) entry which is preliminary data.</text>
</comment>
<protein>
    <submittedName>
        <fullName evidence="1">Uncharacterized protein</fullName>
    </submittedName>
</protein>
<sequence length="196" mass="20284">MLLATFATFTYAQPTPACNVTGQNVTVSGYIMDNFCITQGFMVDNPTTPTLVHPEVHSIHCLVDLTACTDSGFALLAPPSGPGANYTVKYQLGSAGTTLAIKYGMAARNYGKRGFNATLTGIDDGTPELKCVSISSKVMVDAKSVTLSTADLANASPMPMTMPTTATTAPTKSTSGVVSRNVATGVLAAIVVFTMA</sequence>
<dbReference type="OrthoDB" id="77477at2759"/>
<organism evidence="1 2">
    <name type="scientific">Achlya hypogyna</name>
    <name type="common">Oomycete</name>
    <name type="synonym">Protoachlya hypogyna</name>
    <dbReference type="NCBI Taxonomy" id="1202772"/>
    <lineage>
        <taxon>Eukaryota</taxon>
        <taxon>Sar</taxon>
        <taxon>Stramenopiles</taxon>
        <taxon>Oomycota</taxon>
        <taxon>Saprolegniomycetes</taxon>
        <taxon>Saprolegniales</taxon>
        <taxon>Achlyaceae</taxon>
        <taxon>Achlya</taxon>
    </lineage>
</organism>
<dbReference type="AlphaFoldDB" id="A0A1V9YX71"/>
<dbReference type="EMBL" id="JNBR01000648">
    <property type="protein sequence ID" value="OQR90257.1"/>
    <property type="molecule type" value="Genomic_DNA"/>
</dbReference>
<proteinExistence type="predicted"/>
<dbReference type="Proteomes" id="UP000243579">
    <property type="component" value="Unassembled WGS sequence"/>
</dbReference>
<reference evidence="1 2" key="1">
    <citation type="journal article" date="2014" name="Genome Biol. Evol.">
        <title>The secreted proteins of Achlya hypogyna and Thraustotheca clavata identify the ancestral oomycete secretome and reveal gene acquisitions by horizontal gene transfer.</title>
        <authorList>
            <person name="Misner I."/>
            <person name="Blouin N."/>
            <person name="Leonard G."/>
            <person name="Richards T.A."/>
            <person name="Lane C.E."/>
        </authorList>
    </citation>
    <scope>NUCLEOTIDE SEQUENCE [LARGE SCALE GENOMIC DNA]</scope>
    <source>
        <strain evidence="1 2">ATCC 48635</strain>
    </source>
</reference>
<name>A0A1V9YX71_ACHHY</name>